<evidence type="ECO:0000313" key="1">
    <source>
        <dbReference type="EMBL" id="EHJ61910.1"/>
    </source>
</evidence>
<gene>
    <name evidence="1" type="ORF">NSU_1224</name>
</gene>
<name>G6EA53_9SPHN</name>
<dbReference type="EMBL" id="AGFM01000014">
    <property type="protein sequence ID" value="EHJ61910.1"/>
    <property type="molecule type" value="Genomic_DNA"/>
</dbReference>
<protein>
    <submittedName>
        <fullName evidence="1">Uncharacterized protein</fullName>
    </submittedName>
</protein>
<dbReference type="PATRIC" id="fig|1088721.3.peg.1208"/>
<evidence type="ECO:0000313" key="2">
    <source>
        <dbReference type="Proteomes" id="UP000004030"/>
    </source>
</evidence>
<dbReference type="Proteomes" id="UP000004030">
    <property type="component" value="Unassembled WGS sequence"/>
</dbReference>
<proteinExistence type="predicted"/>
<comment type="caution">
    <text evidence="1">The sequence shown here is derived from an EMBL/GenBank/DDBJ whole genome shotgun (WGS) entry which is preliminary data.</text>
</comment>
<sequence length="39" mass="4180">MLAGPMYGPARLIGMSHFTMPCYLARAARPGFGGRKPAQ</sequence>
<accession>G6EA53</accession>
<keyword evidence="2" id="KW-1185">Reference proteome</keyword>
<dbReference type="AlphaFoldDB" id="G6EA53"/>
<organism evidence="1 2">
    <name type="scientific">Novosphingobium pentaromativorans US6-1</name>
    <dbReference type="NCBI Taxonomy" id="1088721"/>
    <lineage>
        <taxon>Bacteria</taxon>
        <taxon>Pseudomonadati</taxon>
        <taxon>Pseudomonadota</taxon>
        <taxon>Alphaproteobacteria</taxon>
        <taxon>Sphingomonadales</taxon>
        <taxon>Sphingomonadaceae</taxon>
        <taxon>Novosphingobium</taxon>
    </lineage>
</organism>
<reference evidence="1 2" key="1">
    <citation type="journal article" date="2012" name="J. Bacteriol.">
        <title>Genome sequence of benzo(a)pyrene-degrading bacterium Novosphingobium pentaromativorans US6-1.</title>
        <authorList>
            <person name="Luo Y.R."/>
            <person name="Kang S.G."/>
            <person name="Kim S.J."/>
            <person name="Kim M.R."/>
            <person name="Li N."/>
            <person name="Lee J.H."/>
            <person name="Kwon K.K."/>
        </authorList>
    </citation>
    <scope>NUCLEOTIDE SEQUENCE [LARGE SCALE GENOMIC DNA]</scope>
    <source>
        <strain evidence="1 2">US6-1</strain>
    </source>
</reference>